<keyword evidence="4" id="KW-1185">Reference proteome</keyword>
<reference evidence="3 4" key="1">
    <citation type="submission" date="2020-01" db="EMBL/GenBank/DDBJ databases">
        <title>Genome analysis.</title>
        <authorList>
            <person name="Wu S."/>
            <person name="Wang G."/>
        </authorList>
    </citation>
    <scope>NUCLEOTIDE SEQUENCE [LARGE SCALE GENOMIC DNA]</scope>
    <source>
        <strain evidence="3 4">SYL130</strain>
    </source>
</reference>
<dbReference type="InterPro" id="IPR052723">
    <property type="entry name" value="Acyl-CoA_thioesterase_PaaI"/>
</dbReference>
<dbReference type="NCBIfam" id="TIGR02286">
    <property type="entry name" value="PaaD"/>
    <property type="match status" value="1"/>
</dbReference>
<dbReference type="EMBL" id="JAACJS010000015">
    <property type="protein sequence ID" value="NCI51758.1"/>
    <property type="molecule type" value="Genomic_DNA"/>
</dbReference>
<comment type="caution">
    <text evidence="3">The sequence shown here is derived from an EMBL/GenBank/DDBJ whole genome shotgun (WGS) entry which is preliminary data.</text>
</comment>
<dbReference type="InterPro" id="IPR003736">
    <property type="entry name" value="PAAI_dom"/>
</dbReference>
<proteinExistence type="predicted"/>
<dbReference type="Proteomes" id="UP000753802">
    <property type="component" value="Unassembled WGS sequence"/>
</dbReference>
<dbReference type="NCBIfam" id="TIGR00369">
    <property type="entry name" value="unchar_dom_1"/>
    <property type="match status" value="1"/>
</dbReference>
<gene>
    <name evidence="3" type="primary">paaI</name>
    <name evidence="3" type="ORF">GWC95_17670</name>
</gene>
<evidence type="ECO:0000259" key="2">
    <source>
        <dbReference type="Pfam" id="PF03061"/>
    </source>
</evidence>
<dbReference type="PANTHER" id="PTHR42856">
    <property type="entry name" value="ACYL-COENZYME A THIOESTERASE PAAI"/>
    <property type="match status" value="1"/>
</dbReference>
<evidence type="ECO:0000313" key="4">
    <source>
        <dbReference type="Proteomes" id="UP000753802"/>
    </source>
</evidence>
<dbReference type="InterPro" id="IPR006683">
    <property type="entry name" value="Thioestr_dom"/>
</dbReference>
<evidence type="ECO:0000313" key="3">
    <source>
        <dbReference type="EMBL" id="NCI51758.1"/>
    </source>
</evidence>
<dbReference type="Gene3D" id="3.10.129.10">
    <property type="entry name" value="Hotdog Thioesterase"/>
    <property type="match status" value="1"/>
</dbReference>
<name>A0ABX0A2W8_9BACT</name>
<organism evidence="3 4">
    <name type="scientific">Sediminibacterium roseum</name>
    <dbReference type="NCBI Taxonomy" id="1978412"/>
    <lineage>
        <taxon>Bacteria</taxon>
        <taxon>Pseudomonadati</taxon>
        <taxon>Bacteroidota</taxon>
        <taxon>Chitinophagia</taxon>
        <taxon>Chitinophagales</taxon>
        <taxon>Chitinophagaceae</taxon>
        <taxon>Sediminibacterium</taxon>
    </lineage>
</organism>
<accession>A0ABX0A2W8</accession>
<dbReference type="CDD" id="cd03443">
    <property type="entry name" value="PaaI_thioesterase"/>
    <property type="match status" value="1"/>
</dbReference>
<feature type="domain" description="Thioesterase" evidence="2">
    <location>
        <begin position="51"/>
        <end position="125"/>
    </location>
</feature>
<protein>
    <submittedName>
        <fullName evidence="3">Hydroxyphenylacetyl-CoA thioesterase PaaI</fullName>
    </submittedName>
</protein>
<dbReference type="PANTHER" id="PTHR42856:SF1">
    <property type="entry name" value="ACYL-COENZYME A THIOESTERASE PAAI"/>
    <property type="match status" value="1"/>
</dbReference>
<evidence type="ECO:0000256" key="1">
    <source>
        <dbReference type="ARBA" id="ARBA00022801"/>
    </source>
</evidence>
<dbReference type="InterPro" id="IPR029069">
    <property type="entry name" value="HotDog_dom_sf"/>
</dbReference>
<dbReference type="RefSeq" id="WP_161820027.1">
    <property type="nucleotide sequence ID" value="NZ_JAACJS010000015.1"/>
</dbReference>
<dbReference type="InterPro" id="IPR011973">
    <property type="entry name" value="PaaD"/>
</dbReference>
<dbReference type="SUPFAM" id="SSF54637">
    <property type="entry name" value="Thioesterase/thiol ester dehydrase-isomerase"/>
    <property type="match status" value="1"/>
</dbReference>
<keyword evidence="1" id="KW-0378">Hydrolase</keyword>
<sequence length="140" mass="15537">MNDKDLYAKQVVDHMLQHDQFSQWLGITVLEIKEGYSKLQMTVRDEMINGFGTAHGGIAFSFADSAFAFACNNRNNLSVALDTAMNFTRAVHSGDTLIAEAKESHNGKSTGLYFITITNQHNETVAHFKGTCFRTGKTLI</sequence>
<dbReference type="Pfam" id="PF03061">
    <property type="entry name" value="4HBT"/>
    <property type="match status" value="1"/>
</dbReference>